<gene>
    <name evidence="1" type="ORF">OHZ10_07940</name>
</gene>
<evidence type="ECO:0000313" key="1">
    <source>
        <dbReference type="EMBL" id="XAE49543.1"/>
    </source>
</evidence>
<reference evidence="1 2" key="1">
    <citation type="submission" date="2022-10" db="EMBL/GenBank/DDBJ databases">
        <title>Genomic of Burkholderia cepacia PN-1.</title>
        <authorList>
            <person name="Yang Y."/>
            <person name="Guan H."/>
            <person name="Huang J."/>
        </authorList>
    </citation>
    <scope>NUCLEOTIDE SEQUENCE [LARGE SCALE GENOMIC DNA]</scope>
    <source>
        <strain evidence="1 2">PN-1</strain>
    </source>
</reference>
<dbReference type="EMBL" id="CP109821">
    <property type="protein sequence ID" value="XAE49543.1"/>
    <property type="molecule type" value="Genomic_DNA"/>
</dbReference>
<accession>A0ABZ3DLF3</accession>
<protein>
    <submittedName>
        <fullName evidence="1">Ead/Ea22-like family protein</fullName>
    </submittedName>
</protein>
<sequence length="197" mass="21057">MTTENSRAAALTVEHLTTLKQAALAATPQDIDGAERIESRPDGSYITCPACEGEGCLPFESDYCNYDHVAIGVQFYGVGTEPGAAEAYFRAAKPATILALLDRLERAESALPASSIDQLKRFAGLVLKDHRNDGYPGDVDGDALQRYAEQCGLIEERKVDEPCTPCCSCADVGQFPAVCYFNTDLGKAAINAARAGE</sequence>
<name>A0ABZ3DLF3_9BURK</name>
<organism evidence="1 2">
    <name type="scientific">Burkholderia arboris</name>
    <dbReference type="NCBI Taxonomy" id="488730"/>
    <lineage>
        <taxon>Bacteria</taxon>
        <taxon>Pseudomonadati</taxon>
        <taxon>Pseudomonadota</taxon>
        <taxon>Betaproteobacteria</taxon>
        <taxon>Burkholderiales</taxon>
        <taxon>Burkholderiaceae</taxon>
        <taxon>Burkholderia</taxon>
        <taxon>Burkholderia cepacia complex</taxon>
    </lineage>
</organism>
<dbReference type="Proteomes" id="UP001448498">
    <property type="component" value="Chromosome 1"/>
</dbReference>
<dbReference type="RefSeq" id="WP_342704225.1">
    <property type="nucleotide sequence ID" value="NZ_CP109821.1"/>
</dbReference>
<proteinExistence type="predicted"/>
<keyword evidence="2" id="KW-1185">Reference proteome</keyword>
<evidence type="ECO:0000313" key="2">
    <source>
        <dbReference type="Proteomes" id="UP001448498"/>
    </source>
</evidence>